<dbReference type="PANTHER" id="PTHR45453:SF2">
    <property type="entry name" value="HISTIDINE KINASE"/>
    <property type="match status" value="1"/>
</dbReference>
<dbReference type="PROSITE" id="PS50109">
    <property type="entry name" value="HIS_KIN"/>
    <property type="match status" value="1"/>
</dbReference>
<dbReference type="Gene3D" id="3.30.565.10">
    <property type="entry name" value="Histidine kinase-like ATPase, C-terminal domain"/>
    <property type="match status" value="1"/>
</dbReference>
<evidence type="ECO:0000256" key="5">
    <source>
        <dbReference type="ARBA" id="ARBA00022679"/>
    </source>
</evidence>
<evidence type="ECO:0000256" key="4">
    <source>
        <dbReference type="ARBA" id="ARBA00022475"/>
    </source>
</evidence>
<keyword evidence="5" id="KW-0808">Transferase</keyword>
<organism evidence="13 14">
    <name type="scientific">Ohessyouella blattaphilus</name>
    <dbReference type="NCBI Taxonomy" id="2949333"/>
    <lineage>
        <taxon>Bacteria</taxon>
        <taxon>Bacillati</taxon>
        <taxon>Bacillota</taxon>
        <taxon>Clostridia</taxon>
        <taxon>Lachnospirales</taxon>
        <taxon>Lachnospiraceae</taxon>
        <taxon>Ohessyouella</taxon>
    </lineage>
</organism>
<accession>A0ABT1EGA0</accession>
<dbReference type="GO" id="GO:0016301">
    <property type="term" value="F:kinase activity"/>
    <property type="evidence" value="ECO:0007669"/>
    <property type="project" value="UniProtKB-KW"/>
</dbReference>
<gene>
    <name evidence="13" type="ORF">NK118_05640</name>
</gene>
<dbReference type="Proteomes" id="UP001523565">
    <property type="component" value="Unassembled WGS sequence"/>
</dbReference>
<dbReference type="SUPFAM" id="SSF55874">
    <property type="entry name" value="ATPase domain of HSP90 chaperone/DNA topoisomerase II/histidine kinase"/>
    <property type="match status" value="1"/>
</dbReference>
<dbReference type="EMBL" id="JAMZFV010000005">
    <property type="protein sequence ID" value="MCP1109734.1"/>
    <property type="molecule type" value="Genomic_DNA"/>
</dbReference>
<evidence type="ECO:0000313" key="13">
    <source>
        <dbReference type="EMBL" id="MCP1109734.1"/>
    </source>
</evidence>
<evidence type="ECO:0000256" key="9">
    <source>
        <dbReference type="ARBA" id="ARBA00023012"/>
    </source>
</evidence>
<feature type="domain" description="Histidine kinase" evidence="12">
    <location>
        <begin position="126"/>
        <end position="331"/>
    </location>
</feature>
<evidence type="ECO:0000256" key="2">
    <source>
        <dbReference type="ARBA" id="ARBA00004651"/>
    </source>
</evidence>
<keyword evidence="7 13" id="KW-0418">Kinase</keyword>
<dbReference type="RefSeq" id="WP_262068607.1">
    <property type="nucleotide sequence ID" value="NZ_JAMXOC010000005.1"/>
</dbReference>
<evidence type="ECO:0000256" key="7">
    <source>
        <dbReference type="ARBA" id="ARBA00022777"/>
    </source>
</evidence>
<reference evidence="13 14" key="1">
    <citation type="journal article" date="2022" name="Genome Biol. Evol.">
        <title>Host diet, physiology and behaviors set the stage for Lachnospiraceae cladogenesis.</title>
        <authorList>
            <person name="Vera-Ponce De Leon A."/>
            <person name="Schneider M."/>
            <person name="Jahnes B.C."/>
            <person name="Sadowski V."/>
            <person name="Camuy-Velez L.A."/>
            <person name="Duan J."/>
            <person name="Sabree Z.L."/>
        </authorList>
    </citation>
    <scope>NUCLEOTIDE SEQUENCE [LARGE SCALE GENOMIC DNA]</scope>
    <source>
        <strain evidence="13 14">PAL227</strain>
    </source>
</reference>
<evidence type="ECO:0000256" key="3">
    <source>
        <dbReference type="ARBA" id="ARBA00012438"/>
    </source>
</evidence>
<dbReference type="EC" id="2.7.13.3" evidence="3"/>
<evidence type="ECO:0000259" key="12">
    <source>
        <dbReference type="PROSITE" id="PS50109"/>
    </source>
</evidence>
<comment type="catalytic activity">
    <reaction evidence="1">
        <text>ATP + protein L-histidine = ADP + protein N-phospho-L-histidine.</text>
        <dbReference type="EC" id="2.7.13.3"/>
    </reaction>
</comment>
<dbReference type="Pfam" id="PF02518">
    <property type="entry name" value="HATPase_c"/>
    <property type="match status" value="1"/>
</dbReference>
<dbReference type="InterPro" id="IPR004358">
    <property type="entry name" value="Sig_transdc_His_kin-like_C"/>
</dbReference>
<dbReference type="InterPro" id="IPR036890">
    <property type="entry name" value="HATPase_C_sf"/>
</dbReference>
<feature type="transmembrane region" description="Helical" evidence="11">
    <location>
        <begin position="36"/>
        <end position="57"/>
    </location>
</feature>
<dbReference type="PANTHER" id="PTHR45453">
    <property type="entry name" value="PHOSPHATE REGULON SENSOR PROTEIN PHOR"/>
    <property type="match status" value="1"/>
</dbReference>
<keyword evidence="8 11" id="KW-1133">Transmembrane helix</keyword>
<proteinExistence type="predicted"/>
<keyword evidence="10 11" id="KW-0472">Membrane</keyword>
<dbReference type="SMART" id="SM00387">
    <property type="entry name" value="HATPase_c"/>
    <property type="match status" value="1"/>
</dbReference>
<evidence type="ECO:0000256" key="6">
    <source>
        <dbReference type="ARBA" id="ARBA00022692"/>
    </source>
</evidence>
<evidence type="ECO:0000313" key="14">
    <source>
        <dbReference type="Proteomes" id="UP001523565"/>
    </source>
</evidence>
<keyword evidence="9" id="KW-0902">Two-component regulatory system</keyword>
<evidence type="ECO:0000256" key="10">
    <source>
        <dbReference type="ARBA" id="ARBA00023136"/>
    </source>
</evidence>
<dbReference type="InterPro" id="IPR005467">
    <property type="entry name" value="His_kinase_dom"/>
</dbReference>
<feature type="transmembrane region" description="Helical" evidence="11">
    <location>
        <begin position="12"/>
        <end position="30"/>
    </location>
</feature>
<evidence type="ECO:0000256" key="11">
    <source>
        <dbReference type="SAM" id="Phobius"/>
    </source>
</evidence>
<evidence type="ECO:0000256" key="1">
    <source>
        <dbReference type="ARBA" id="ARBA00000085"/>
    </source>
</evidence>
<keyword evidence="14" id="KW-1185">Reference proteome</keyword>
<dbReference type="InterPro" id="IPR050351">
    <property type="entry name" value="BphY/WalK/GraS-like"/>
</dbReference>
<sequence length="336" mass="37352">MTIKEYFSDKSGSLLLQLVSMAALAAFLIMSGTSAGVVAIIAIVWALGFVIFQTVAYQKLKVHLTELEIIMTGLDQKYLFVECIGKPNSHYERRLYELMRRSGKSMIETVSDAQAAGQEYREYIESWVHEIKAPLTAAELIAQGLDAEARRKLMRELEAVESHVERALFYARAESAEKDFLIRQAELSEIVAEAVEKHRSLLIGSGVQLRIDELDQMVYTDSKWAVFLLGQLLQNAVRYRSESPVITISAKSLGQQTQLVIVDNGIGIPTHELPRIFDRGFTGSNGRVRGGSTGMGLYICRRLAALLSLDLQVGSTEREGTTITMTFPSKVNLSKV</sequence>
<dbReference type="PRINTS" id="PR00344">
    <property type="entry name" value="BCTRLSENSOR"/>
</dbReference>
<protein>
    <recommendedName>
        <fullName evidence="3">histidine kinase</fullName>
        <ecNumber evidence="3">2.7.13.3</ecNumber>
    </recommendedName>
</protein>
<evidence type="ECO:0000256" key="8">
    <source>
        <dbReference type="ARBA" id="ARBA00022989"/>
    </source>
</evidence>
<name>A0ABT1EGA0_9FIRM</name>
<keyword evidence="4" id="KW-1003">Cell membrane</keyword>
<keyword evidence="6 11" id="KW-0812">Transmembrane</keyword>
<comment type="caution">
    <text evidence="13">The sequence shown here is derived from an EMBL/GenBank/DDBJ whole genome shotgun (WGS) entry which is preliminary data.</text>
</comment>
<dbReference type="InterPro" id="IPR003594">
    <property type="entry name" value="HATPase_dom"/>
</dbReference>
<comment type="subcellular location">
    <subcellularLocation>
        <location evidence="2">Cell membrane</location>
        <topology evidence="2">Multi-pass membrane protein</topology>
    </subcellularLocation>
</comment>